<feature type="transmembrane region" description="Helical" evidence="8">
    <location>
        <begin position="94"/>
        <end position="110"/>
    </location>
</feature>
<feature type="compositionally biased region" description="Low complexity" evidence="7">
    <location>
        <begin position="167"/>
        <end position="182"/>
    </location>
</feature>
<feature type="transmembrane region" description="Helical" evidence="8">
    <location>
        <begin position="126"/>
        <end position="146"/>
    </location>
</feature>
<evidence type="ECO:0000313" key="10">
    <source>
        <dbReference type="Proteomes" id="UP000193566"/>
    </source>
</evidence>
<evidence type="ECO:0000256" key="5">
    <source>
        <dbReference type="ARBA" id="ARBA00022989"/>
    </source>
</evidence>
<dbReference type="PANTHER" id="PTHR33452:SF4">
    <property type="entry name" value="BLL4328 PROTEIN"/>
    <property type="match status" value="1"/>
</dbReference>
<gene>
    <name evidence="9" type="ORF">SAMN02745947_01706</name>
</gene>
<dbReference type="PANTHER" id="PTHR33452">
    <property type="entry name" value="OXIDOREDUCTASE CATD-RELATED"/>
    <property type="match status" value="1"/>
</dbReference>
<feature type="region of interest" description="Disordered" evidence="7">
    <location>
        <begin position="157"/>
        <end position="182"/>
    </location>
</feature>
<keyword evidence="5 8" id="KW-1133">Transmembrane helix</keyword>
<reference evidence="9 10" key="1">
    <citation type="submission" date="2017-04" db="EMBL/GenBank/DDBJ databases">
        <authorList>
            <person name="Varghese N."/>
            <person name="Submissions S."/>
        </authorList>
    </citation>
    <scope>NUCLEOTIDE SEQUENCE [LARGE SCALE GENOMIC DNA]</scope>
    <source>
        <strain evidence="9 10">J3</strain>
    </source>
</reference>
<comment type="subcellular location">
    <subcellularLocation>
        <location evidence="1">Cell membrane</location>
        <topology evidence="1">Multi-pass membrane protein</topology>
    </subcellularLocation>
</comment>
<dbReference type="EMBL" id="FXAV01000003">
    <property type="protein sequence ID" value="SMG27273.1"/>
    <property type="molecule type" value="Genomic_DNA"/>
</dbReference>
<keyword evidence="4 8" id="KW-0812">Transmembrane</keyword>
<keyword evidence="3" id="KW-1003">Cell membrane</keyword>
<name>A0ABY1M8K3_RHORH</name>
<dbReference type="Proteomes" id="UP000193566">
    <property type="component" value="Unassembled WGS sequence"/>
</dbReference>
<comment type="caution">
    <text evidence="9">The sequence shown here is derived from an EMBL/GenBank/DDBJ whole genome shotgun (WGS) entry which is preliminary data.</text>
</comment>
<evidence type="ECO:0000256" key="7">
    <source>
        <dbReference type="SAM" id="MobiDB-lite"/>
    </source>
</evidence>
<dbReference type="InterPro" id="IPR051907">
    <property type="entry name" value="DoxX-like_oxidoreductase"/>
</dbReference>
<sequence>MTKQPVCKGRHALLPHVMNSVRHWPDRFGDHAVAAFRIVVGFLFVCHGTTSLWAWPAEPYGGATAQLGAWPGWWGAIIQVVCGAALILGLGTRLAAFLGSGSMAYAYFWGHQADGALPIQNDGESAALFCWAMFVLIFLGSGSLAVDRLLARRREVATPEPAPAEPAPATASDTDPASLVDA</sequence>
<keyword evidence="10" id="KW-1185">Reference proteome</keyword>
<evidence type="ECO:0000256" key="2">
    <source>
        <dbReference type="ARBA" id="ARBA00006679"/>
    </source>
</evidence>
<evidence type="ECO:0000256" key="6">
    <source>
        <dbReference type="ARBA" id="ARBA00023136"/>
    </source>
</evidence>
<feature type="transmembrane region" description="Helical" evidence="8">
    <location>
        <begin position="67"/>
        <end position="87"/>
    </location>
</feature>
<evidence type="ECO:0000256" key="1">
    <source>
        <dbReference type="ARBA" id="ARBA00004651"/>
    </source>
</evidence>
<evidence type="ECO:0000256" key="3">
    <source>
        <dbReference type="ARBA" id="ARBA00022475"/>
    </source>
</evidence>
<organism evidence="9 10">
    <name type="scientific">Rhodococcus rhodochrous J3</name>
    <dbReference type="NCBI Taxonomy" id="903528"/>
    <lineage>
        <taxon>Bacteria</taxon>
        <taxon>Bacillati</taxon>
        <taxon>Actinomycetota</taxon>
        <taxon>Actinomycetes</taxon>
        <taxon>Mycobacteriales</taxon>
        <taxon>Nocardiaceae</taxon>
        <taxon>Rhodococcus</taxon>
    </lineage>
</organism>
<dbReference type="InterPro" id="IPR032808">
    <property type="entry name" value="DoxX"/>
</dbReference>
<keyword evidence="6 8" id="KW-0472">Membrane</keyword>
<feature type="transmembrane region" description="Helical" evidence="8">
    <location>
        <begin position="32"/>
        <end position="55"/>
    </location>
</feature>
<protein>
    <submittedName>
        <fullName evidence="9">Oxidoreductase</fullName>
    </submittedName>
</protein>
<evidence type="ECO:0000313" key="9">
    <source>
        <dbReference type="EMBL" id="SMG27273.1"/>
    </source>
</evidence>
<dbReference type="Pfam" id="PF07681">
    <property type="entry name" value="DoxX"/>
    <property type="match status" value="1"/>
</dbReference>
<evidence type="ECO:0000256" key="8">
    <source>
        <dbReference type="SAM" id="Phobius"/>
    </source>
</evidence>
<comment type="similarity">
    <text evidence="2">Belongs to the DoxX family.</text>
</comment>
<evidence type="ECO:0000256" key="4">
    <source>
        <dbReference type="ARBA" id="ARBA00022692"/>
    </source>
</evidence>
<proteinExistence type="inferred from homology"/>
<accession>A0ABY1M8K3</accession>